<accession>A0A8J4E7R0</accession>
<dbReference type="Proteomes" id="UP000612585">
    <property type="component" value="Unassembled WGS sequence"/>
</dbReference>
<comment type="caution">
    <text evidence="1">The sequence shown here is derived from an EMBL/GenBank/DDBJ whole genome shotgun (WGS) entry which is preliminary data.</text>
</comment>
<reference evidence="1" key="1">
    <citation type="submission" date="2021-01" db="EMBL/GenBank/DDBJ databases">
        <title>Whole genome shotgun sequence of Virgisporangium aurantiacum NBRC 16421.</title>
        <authorList>
            <person name="Komaki H."/>
            <person name="Tamura T."/>
        </authorList>
    </citation>
    <scope>NUCLEOTIDE SEQUENCE</scope>
    <source>
        <strain evidence="1">NBRC 16421</strain>
    </source>
</reference>
<keyword evidence="2" id="KW-1185">Reference proteome</keyword>
<dbReference type="EMBL" id="BOPG01000131">
    <property type="protein sequence ID" value="GIJ64826.1"/>
    <property type="molecule type" value="Genomic_DNA"/>
</dbReference>
<evidence type="ECO:0000313" key="1">
    <source>
        <dbReference type="EMBL" id="GIJ64826.1"/>
    </source>
</evidence>
<dbReference type="RefSeq" id="WP_204014394.1">
    <property type="nucleotide sequence ID" value="NZ_BOPG01000131.1"/>
</dbReference>
<dbReference type="AlphaFoldDB" id="A0A8J4E7R0"/>
<name>A0A8J4E7R0_9ACTN</name>
<gene>
    <name evidence="1" type="ORF">Vau01_123420</name>
</gene>
<sequence length="961" mass="100653">MTVTLISSLRDGLGSQLAAGSTPDSSGRVSLEVAATVTGEEATPVDVLVLGPGDVTGVDPRQVVRMDPPSGAQGTEPTFFCLLEFDRPDLPWLFTPGAPDAQGRLQPWLALVVIEIREGISFGPRAGAPLPVLTVDTLAELPNLADAWAWAHAQITGPAATAQQVTAAVRGAPAATLSRLLCPRLLRGATRYRAYVVPTFEPGRLAGLGQEPDGGGAPAWEATTTLPLELPVYHSWEFVTGDPGDFETLARRIVAVPAPDGIGSVALDISDPGAAALNRPGAELAFNGPLRQRSQVTAAWTDAPGRQALAGLINGTGGTVVGPPLYGGRAAATTAVPPEPNPRPAWLRDLNLDPRHRAAAALGARIVQTHQEELMRAAWDQAGAIEAANRLLRAARLARRAGKTIVDGRLAKLSPSVLFQLGGPALDRVRIGLDGLLARARLHGTNLPPGLTQPAFRRLTRPGGRLGRMLGGPAKFGGVTGALDAGRARPDRGAWSRPGGLVTIGGLLAAAEAARRSAAGGGITTVVLDTTRTTLPDPGAQLPTVSAERTGGRKPVLRIELTDGDRVLGGGSFVIEGVRLGRSTPLRRMADVVAQPDLISDLPGAIELLLDGRAYDLTEEVRGGVLNALVEPAGPPAKPAPGPALAALRDELLASLDSKRTVPVALHARVELPAPLQGEDPLDDVLVAPRFPAPLANELAAISTDLLLPGADRVPDDGAFGLVTNAAYVQALLVGANDEMARELRWRGFPTDERGTCFEFFWDVSGTAAAGAQPAPDIRAIHEFARAGRLGDEVGGGRREVVLVLRAQLFRRYPGTQVLAVPGEPDGKGGRRPIYDAPVLPRFRGRLGEDIMFFGFPFEDGDAIGDPGYYAVYQQPPGAPRFGLDEPDPALTPGIMPAARSALSWTHVLKPPATHVDLEPGTHAFSDVSARWGESAAGQAVITMQQPVRVAIHFSDLLTGG</sequence>
<evidence type="ECO:0000313" key="2">
    <source>
        <dbReference type="Proteomes" id="UP000612585"/>
    </source>
</evidence>
<proteinExistence type="predicted"/>
<organism evidence="1 2">
    <name type="scientific">Virgisporangium aurantiacum</name>
    <dbReference type="NCBI Taxonomy" id="175570"/>
    <lineage>
        <taxon>Bacteria</taxon>
        <taxon>Bacillati</taxon>
        <taxon>Actinomycetota</taxon>
        <taxon>Actinomycetes</taxon>
        <taxon>Micromonosporales</taxon>
        <taxon>Micromonosporaceae</taxon>
        <taxon>Virgisporangium</taxon>
    </lineage>
</organism>
<protein>
    <submittedName>
        <fullName evidence="1">Uncharacterized protein</fullName>
    </submittedName>
</protein>